<organism evidence="8 9">
    <name type="scientific">Chloropicon primus</name>
    <dbReference type="NCBI Taxonomy" id="1764295"/>
    <lineage>
        <taxon>Eukaryota</taxon>
        <taxon>Viridiplantae</taxon>
        <taxon>Chlorophyta</taxon>
        <taxon>Chloropicophyceae</taxon>
        <taxon>Chloropicales</taxon>
        <taxon>Chloropicaceae</taxon>
        <taxon>Chloropicon</taxon>
    </lineage>
</organism>
<dbReference type="GO" id="GO:0016020">
    <property type="term" value="C:membrane"/>
    <property type="evidence" value="ECO:0007669"/>
    <property type="project" value="UniProtKB-SubCell"/>
</dbReference>
<feature type="transmembrane region" description="Helical" evidence="6">
    <location>
        <begin position="240"/>
        <end position="259"/>
    </location>
</feature>
<dbReference type="PANTHER" id="PTHR42893:SF46">
    <property type="entry name" value="PROTEIN DETOXIFICATION 44, CHLOROPLASTIC"/>
    <property type="match status" value="1"/>
</dbReference>
<evidence type="ECO:0000313" key="8">
    <source>
        <dbReference type="EMBL" id="QDZ19634.1"/>
    </source>
</evidence>
<evidence type="ECO:0000256" key="2">
    <source>
        <dbReference type="ARBA" id="ARBA00010199"/>
    </source>
</evidence>
<dbReference type="GO" id="GO:0015297">
    <property type="term" value="F:antiporter activity"/>
    <property type="evidence" value="ECO:0007669"/>
    <property type="project" value="InterPro"/>
</dbReference>
<dbReference type="GO" id="GO:0042910">
    <property type="term" value="F:xenobiotic transmembrane transporter activity"/>
    <property type="evidence" value="ECO:0007669"/>
    <property type="project" value="InterPro"/>
</dbReference>
<feature type="compositionally biased region" description="Low complexity" evidence="7">
    <location>
        <begin position="1"/>
        <end position="13"/>
    </location>
</feature>
<evidence type="ECO:0000256" key="7">
    <source>
        <dbReference type="SAM" id="MobiDB-lite"/>
    </source>
</evidence>
<dbReference type="Proteomes" id="UP000316726">
    <property type="component" value="Chromosome 3"/>
</dbReference>
<proteinExistence type="inferred from homology"/>
<evidence type="ECO:0000256" key="4">
    <source>
        <dbReference type="ARBA" id="ARBA00022989"/>
    </source>
</evidence>
<protein>
    <recommendedName>
        <fullName evidence="6">Protein DETOXIFICATION</fullName>
    </recommendedName>
    <alternativeName>
        <fullName evidence="6">Multidrug and toxic compound extrusion protein</fullName>
    </alternativeName>
</protein>
<feature type="transmembrane region" description="Helical" evidence="6">
    <location>
        <begin position="539"/>
        <end position="560"/>
    </location>
</feature>
<keyword evidence="3 6" id="KW-0812">Transmembrane</keyword>
<keyword evidence="4 6" id="KW-1133">Transmembrane helix</keyword>
<evidence type="ECO:0000313" key="9">
    <source>
        <dbReference type="Proteomes" id="UP000316726"/>
    </source>
</evidence>
<accession>A0A5B8MHT8</accession>
<dbReference type="STRING" id="1764295.A0A5B8MHT8"/>
<comment type="subcellular location">
    <subcellularLocation>
        <location evidence="1">Membrane</location>
        <topology evidence="1">Multi-pass membrane protein</topology>
    </subcellularLocation>
</comment>
<dbReference type="InterPro" id="IPR044644">
    <property type="entry name" value="DinF-like"/>
</dbReference>
<gene>
    <name evidence="8" type="ORF">A3770_03p21520</name>
</gene>
<dbReference type="EMBL" id="CP031036">
    <property type="protein sequence ID" value="QDZ19634.1"/>
    <property type="molecule type" value="Genomic_DNA"/>
</dbReference>
<feature type="region of interest" description="Disordered" evidence="7">
    <location>
        <begin position="1"/>
        <end position="67"/>
    </location>
</feature>
<dbReference type="AlphaFoldDB" id="A0A5B8MHT8"/>
<dbReference type="NCBIfam" id="TIGR00797">
    <property type="entry name" value="matE"/>
    <property type="match status" value="1"/>
</dbReference>
<dbReference type="InterPro" id="IPR002528">
    <property type="entry name" value="MATE_fam"/>
</dbReference>
<reference evidence="8 9" key="1">
    <citation type="submission" date="2018-07" db="EMBL/GenBank/DDBJ databases">
        <title>The complete nuclear genome of the prasinophyte Chloropicon primus (CCMP1205).</title>
        <authorList>
            <person name="Pombert J.-F."/>
            <person name="Otis C."/>
            <person name="Turmel M."/>
            <person name="Lemieux C."/>
        </authorList>
    </citation>
    <scope>NUCLEOTIDE SEQUENCE [LARGE SCALE GENOMIC DNA]</scope>
    <source>
        <strain evidence="8 9">CCMP1205</strain>
    </source>
</reference>
<keyword evidence="5 6" id="KW-0472">Membrane</keyword>
<feature type="transmembrane region" description="Helical" evidence="6">
    <location>
        <begin position="200"/>
        <end position="220"/>
    </location>
</feature>
<dbReference type="OrthoDB" id="423427at2759"/>
<dbReference type="PANTHER" id="PTHR42893">
    <property type="entry name" value="PROTEIN DETOXIFICATION 44, CHLOROPLASTIC-RELATED"/>
    <property type="match status" value="1"/>
</dbReference>
<evidence type="ECO:0000256" key="5">
    <source>
        <dbReference type="ARBA" id="ARBA00023136"/>
    </source>
</evidence>
<feature type="transmembrane region" description="Helical" evidence="6">
    <location>
        <begin position="349"/>
        <end position="370"/>
    </location>
</feature>
<feature type="transmembrane region" description="Helical" evidence="6">
    <location>
        <begin position="280"/>
        <end position="304"/>
    </location>
</feature>
<keyword evidence="9" id="KW-1185">Reference proteome</keyword>
<evidence type="ECO:0000256" key="1">
    <source>
        <dbReference type="ARBA" id="ARBA00004141"/>
    </source>
</evidence>
<evidence type="ECO:0000256" key="6">
    <source>
        <dbReference type="RuleBase" id="RU004914"/>
    </source>
</evidence>
<feature type="transmembrane region" description="Helical" evidence="6">
    <location>
        <begin position="567"/>
        <end position="585"/>
    </location>
</feature>
<sequence length="630" mass="66827">MTRATTARTTTARLASSRGGAVLRRRSSSTVLPHRRKVTASRRAAPEEVEYEYEPQREAPPLGDNSNNKVQLEAEVVSEPGLVLDNSPQQAVELDSAADIAVGDGAAPAYDAVHSEAKYVEIQKGHQEEPDVFGVVRPQQVFDLEVLSEDAAAEVVIPSGETEAEVVLQEAAAPLVGEPEPASLDTLLSPKPSRMTLQQVLAFSIPALAGIMTDPLMSFVDTACVGRMSSTELAAMGPNTAIYNFVLQIFTCFIVYTCSMVSKLSSKAEHDKVFELVSHALFLGVATGVLVAAGLIGFSTPLLASMDTLPELMAPAASYLKIRALSMPAVLVCMVSGAFCLGRKDSKTPLLVAIASTITNLLGDIVLIFGPAKMGITGAALATAASVYVGAAYFLWKVGSQIPLRLSVPGLKDIKPFLTTSSMLTIRNCSIMFNFVAMTMFAGTYGAVATACHQVAISVFMIGNLAAEPFSQCAQSFLASIGSLKRRSQEEHAYLVGAMKLLTVTTFVCGAAMCLFTGGMCSIPALFTTDAVIGTKVGLAAPIVGVAVWLSCVNCVSDGFIFANQDYNYGALLAVLNIPVLLFILQTAGKLGFGWVSVWIGMAAFYAIRLTENTVRILYLNKKRLAAKEA</sequence>
<name>A0A5B8MHT8_9CHLO</name>
<dbReference type="Pfam" id="PF01554">
    <property type="entry name" value="MatE"/>
    <property type="match status" value="1"/>
</dbReference>
<feature type="transmembrane region" description="Helical" evidence="6">
    <location>
        <begin position="324"/>
        <end position="342"/>
    </location>
</feature>
<comment type="similarity">
    <text evidence="2 6">Belongs to the multi antimicrobial extrusion (MATE) (TC 2.A.66.1) family.</text>
</comment>
<feature type="compositionally biased region" description="Basic residues" evidence="7">
    <location>
        <begin position="23"/>
        <end position="40"/>
    </location>
</feature>
<evidence type="ECO:0000256" key="3">
    <source>
        <dbReference type="ARBA" id="ARBA00022692"/>
    </source>
</evidence>
<feature type="transmembrane region" description="Helical" evidence="6">
    <location>
        <begin position="376"/>
        <end position="396"/>
    </location>
</feature>
<comment type="caution">
    <text evidence="6">Lacks conserved residue(s) required for the propagation of feature annotation.</text>
</comment>
<feature type="transmembrane region" description="Helical" evidence="6">
    <location>
        <begin position="501"/>
        <end position="527"/>
    </location>
</feature>